<name>A0A076ECE7_RHOOP</name>
<evidence type="ECO:0000313" key="1">
    <source>
        <dbReference type="EMBL" id="AII03261.1"/>
    </source>
</evidence>
<proteinExistence type="predicted"/>
<reference evidence="1 2" key="1">
    <citation type="submission" date="2014-07" db="EMBL/GenBank/DDBJ databases">
        <title>Genome Sequence of Rhodococcus opacus Strain R7, a Biodegrader of Mono- and Polycyclic Aromatic Hydrocarbons.</title>
        <authorList>
            <person name="Di Gennaro P."/>
            <person name="Zampolli J."/>
            <person name="Presti I."/>
            <person name="Cappelletti M."/>
            <person name="D'Ursi P."/>
            <person name="Orro A."/>
            <person name="Mezzelani A."/>
            <person name="Milanesi L."/>
        </authorList>
    </citation>
    <scope>NUCLEOTIDE SEQUENCE [LARGE SCALE GENOMIC DNA]</scope>
    <source>
        <strain evidence="1 2">R7</strain>
    </source>
</reference>
<dbReference type="EMBL" id="CP008947">
    <property type="protein sequence ID" value="AII03261.1"/>
    <property type="molecule type" value="Genomic_DNA"/>
</dbReference>
<dbReference type="RefSeq" id="WP_158461195.1">
    <property type="nucleotide sequence ID" value="NZ_CP008947.1"/>
</dbReference>
<accession>A0A076ECE7</accession>
<organism evidence="1 2">
    <name type="scientific">Rhodococcus opacus</name>
    <name type="common">Nocardia opaca</name>
    <dbReference type="NCBI Taxonomy" id="37919"/>
    <lineage>
        <taxon>Bacteria</taxon>
        <taxon>Bacillati</taxon>
        <taxon>Actinomycetota</taxon>
        <taxon>Actinomycetes</taxon>
        <taxon>Mycobacteriales</taxon>
        <taxon>Nocardiaceae</taxon>
        <taxon>Rhodococcus</taxon>
    </lineage>
</organism>
<sequence length="62" mass="6781">MAGLDALTDRGLLTRRTDRQRLLTIGFDDLRGILHHANRCAARAVTSAGERPPRTDALVAAR</sequence>
<evidence type="ECO:0000313" key="2">
    <source>
        <dbReference type="Proteomes" id="UP000028488"/>
    </source>
</evidence>
<dbReference type="Proteomes" id="UP000028488">
    <property type="component" value="Chromosome"/>
</dbReference>
<protein>
    <submittedName>
        <fullName evidence="1">Uncharacterized protein</fullName>
    </submittedName>
</protein>
<gene>
    <name evidence="1" type="ORF">EP51_00770</name>
</gene>
<dbReference type="AlphaFoldDB" id="A0A076ECE7"/>